<keyword evidence="2" id="KW-1185">Reference proteome</keyword>
<comment type="caution">
    <text evidence="1">The sequence shown here is derived from an EMBL/GenBank/DDBJ whole genome shotgun (WGS) entry which is preliminary data.</text>
</comment>
<gene>
    <name evidence="1" type="ORF">ACFO3Q_12995</name>
</gene>
<evidence type="ECO:0000313" key="2">
    <source>
        <dbReference type="Proteomes" id="UP001595892"/>
    </source>
</evidence>
<dbReference type="RefSeq" id="WP_377005156.1">
    <property type="nucleotide sequence ID" value="NZ_JBHSGG010000036.1"/>
</dbReference>
<dbReference type="Pfam" id="PF08875">
    <property type="entry name" value="DUF1833"/>
    <property type="match status" value="1"/>
</dbReference>
<dbReference type="Proteomes" id="UP001595892">
    <property type="component" value="Unassembled WGS sequence"/>
</dbReference>
<accession>A0ABV9NNR1</accession>
<sequence length="152" mass="16671">MTFLECTQRVTDTGGVLVFLEIESPSFSGPMHIVSDTQDWVSNGRTYIGLPFGFRLPEDRAGSAPRAELVMSNVGRGITEELERLGPNETVMAKLMISHRRNPNLIARTFFLPLTAVSVNAGLATAQAGVDYLMRQQAVQLRGTPYTLPGLF</sequence>
<organism evidence="1 2">
    <name type="scientific">Coralloluteibacterium thermophilum</name>
    <dbReference type="NCBI Taxonomy" id="2707049"/>
    <lineage>
        <taxon>Bacteria</taxon>
        <taxon>Pseudomonadati</taxon>
        <taxon>Pseudomonadota</taxon>
        <taxon>Gammaproteobacteria</taxon>
        <taxon>Lysobacterales</taxon>
        <taxon>Lysobacteraceae</taxon>
        <taxon>Coralloluteibacterium</taxon>
    </lineage>
</organism>
<dbReference type="EMBL" id="JBHSGG010000036">
    <property type="protein sequence ID" value="MFC4729084.1"/>
    <property type="molecule type" value="Genomic_DNA"/>
</dbReference>
<evidence type="ECO:0000313" key="1">
    <source>
        <dbReference type="EMBL" id="MFC4729084.1"/>
    </source>
</evidence>
<dbReference type="InterPro" id="IPR014974">
    <property type="entry name" value="DUF1833"/>
</dbReference>
<name>A0ABV9NNR1_9GAMM</name>
<proteinExistence type="predicted"/>
<reference evidence="2" key="1">
    <citation type="journal article" date="2019" name="Int. J. Syst. Evol. Microbiol.">
        <title>The Global Catalogue of Microorganisms (GCM) 10K type strain sequencing project: providing services to taxonomists for standard genome sequencing and annotation.</title>
        <authorList>
            <consortium name="The Broad Institute Genomics Platform"/>
            <consortium name="The Broad Institute Genome Sequencing Center for Infectious Disease"/>
            <person name="Wu L."/>
            <person name="Ma J."/>
        </authorList>
    </citation>
    <scope>NUCLEOTIDE SEQUENCE [LARGE SCALE GENOMIC DNA]</scope>
    <source>
        <strain evidence="2">CGMCC 1.13574</strain>
    </source>
</reference>
<protein>
    <submittedName>
        <fullName evidence="1">DUF1833 family protein</fullName>
    </submittedName>
</protein>